<dbReference type="SUPFAM" id="SSF50978">
    <property type="entry name" value="WD40 repeat-like"/>
    <property type="match status" value="1"/>
</dbReference>
<dbReference type="Proteomes" id="UP001627154">
    <property type="component" value="Unassembled WGS sequence"/>
</dbReference>
<dbReference type="SMART" id="SM00320">
    <property type="entry name" value="WD40"/>
    <property type="match status" value="4"/>
</dbReference>
<dbReference type="InterPro" id="IPR001680">
    <property type="entry name" value="WD40_rpt"/>
</dbReference>
<dbReference type="PANTHER" id="PTHR45532">
    <property type="entry name" value="WD REPEAT-CONTAINING PROTEIN 97"/>
    <property type="match status" value="1"/>
</dbReference>
<dbReference type="AlphaFoldDB" id="A0ABD2WNQ1"/>
<evidence type="ECO:0008006" key="4">
    <source>
        <dbReference type="Google" id="ProtNLM"/>
    </source>
</evidence>
<feature type="repeat" description="WD" evidence="1">
    <location>
        <begin position="342"/>
        <end position="375"/>
    </location>
</feature>
<evidence type="ECO:0000256" key="1">
    <source>
        <dbReference type="PROSITE-ProRule" id="PRU00221"/>
    </source>
</evidence>
<proteinExistence type="predicted"/>
<dbReference type="PANTHER" id="PTHR45532:SF1">
    <property type="entry name" value="WD REPEAT-CONTAINING PROTEIN 97"/>
    <property type="match status" value="1"/>
</dbReference>
<dbReference type="EMBL" id="JBJJXI010000092">
    <property type="protein sequence ID" value="KAL3394428.1"/>
    <property type="molecule type" value="Genomic_DNA"/>
</dbReference>
<sequence>MIYRRVVGSSPAFCSSHSCSIRLCVDADNLALLISSCSTTVYVFPLEITDDMEFDGDIECMKKLPNASKYAITALFYHPTSKWIVIGDQQGNVSCWTLDMECLLSYEGAHNDRIIFIERHPSMCGFLTYAHTGRFNGKLQVWSCNFRQPLECFTDFGQISWVAINETASTAVILGNKLYYLIMRQAYDFFAPLSAKAKSLFSTQSPMHSTKLIACSTDNTARIFSPQGKQLTVQLLPEDGFNVVSAAYSGNNNHLYTIILKSGEILVSDVDVCPMKFKKVFVNDGPRITCIAVYEHFDSVYDDPNRMIGQRIYYPINVKIIAGSEDGGIASISACGKHECFIHAHTGPVMQLNVTLSSRMLVSLGRENSIKVWRIFSDLDEPLVQFYSLEFVTPIARVALMRSYLVLLYFPSFYDLSYTLGSYTFRSNLCIAASSRTATVHEVIMHDMKKRVHLEHATQRDHTGFILDMSICEPVDICATSSLDNTIRIWDHRNTLLKVLLINTYASIISFSSVKGDIVFGAGRHLYTIPHKKYLSPKCLSKVLRRELNDGDIEDTYEENTEYRVFDKEIDRKLLLYPFVTTPLLCLDKNDNELPSVEVLIVKQIYINDVKHFALEPTKFVSDRALMEQEVWDRYVKSLLGSLDRPLPPVPKHNFKEIVEKNRKEKKDFNEKGLFQMIYGYSFDELEETERDVKEFVQGTTLRLNCFLPNSVIYRPKQEYKPKTPSVHTAVEPIKYQYPSEFYPQEEEEEEAELDKRESIRLSQLMVNTEAQTEN</sequence>
<dbReference type="InterPro" id="IPR015943">
    <property type="entry name" value="WD40/YVTN_repeat-like_dom_sf"/>
</dbReference>
<protein>
    <recommendedName>
        <fullName evidence="4">WD repeat-containing protein on Y chromosome</fullName>
    </recommendedName>
</protein>
<evidence type="ECO:0000313" key="2">
    <source>
        <dbReference type="EMBL" id="KAL3394428.1"/>
    </source>
</evidence>
<dbReference type="InterPro" id="IPR036322">
    <property type="entry name" value="WD40_repeat_dom_sf"/>
</dbReference>
<organism evidence="2 3">
    <name type="scientific">Trichogramma kaykai</name>
    <dbReference type="NCBI Taxonomy" id="54128"/>
    <lineage>
        <taxon>Eukaryota</taxon>
        <taxon>Metazoa</taxon>
        <taxon>Ecdysozoa</taxon>
        <taxon>Arthropoda</taxon>
        <taxon>Hexapoda</taxon>
        <taxon>Insecta</taxon>
        <taxon>Pterygota</taxon>
        <taxon>Neoptera</taxon>
        <taxon>Endopterygota</taxon>
        <taxon>Hymenoptera</taxon>
        <taxon>Apocrita</taxon>
        <taxon>Proctotrupomorpha</taxon>
        <taxon>Chalcidoidea</taxon>
        <taxon>Trichogrammatidae</taxon>
        <taxon>Trichogramma</taxon>
    </lineage>
</organism>
<dbReference type="Pfam" id="PF00400">
    <property type="entry name" value="WD40"/>
    <property type="match status" value="1"/>
</dbReference>
<reference evidence="2 3" key="1">
    <citation type="journal article" date="2024" name="bioRxiv">
        <title>A reference genome for Trichogramma kaykai: A tiny desert-dwelling parasitoid wasp with competing sex-ratio distorters.</title>
        <authorList>
            <person name="Culotta J."/>
            <person name="Lindsey A.R."/>
        </authorList>
    </citation>
    <scope>NUCLEOTIDE SEQUENCE [LARGE SCALE GENOMIC DNA]</scope>
    <source>
        <strain evidence="2 3">KSX58</strain>
    </source>
</reference>
<name>A0ABD2WNQ1_9HYME</name>
<dbReference type="PROSITE" id="PS50082">
    <property type="entry name" value="WD_REPEATS_2"/>
    <property type="match status" value="2"/>
</dbReference>
<comment type="caution">
    <text evidence="2">The sequence shown here is derived from an EMBL/GenBank/DDBJ whole genome shotgun (WGS) entry which is preliminary data.</text>
</comment>
<keyword evidence="1" id="KW-0853">WD repeat</keyword>
<feature type="repeat" description="WD" evidence="1">
    <location>
        <begin position="459"/>
        <end position="491"/>
    </location>
</feature>
<gene>
    <name evidence="2" type="ORF">TKK_011438</name>
</gene>
<dbReference type="Gene3D" id="2.130.10.10">
    <property type="entry name" value="YVTN repeat-like/Quinoprotein amine dehydrogenase"/>
    <property type="match status" value="3"/>
</dbReference>
<keyword evidence="3" id="KW-1185">Reference proteome</keyword>
<accession>A0ABD2WNQ1</accession>
<evidence type="ECO:0000313" key="3">
    <source>
        <dbReference type="Proteomes" id="UP001627154"/>
    </source>
</evidence>